<reference evidence="2" key="1">
    <citation type="submission" date="2021-02" db="EMBL/GenBank/DDBJ databases">
        <authorList>
            <person name="Nowell W R."/>
        </authorList>
    </citation>
    <scope>NUCLEOTIDE SEQUENCE</scope>
</reference>
<feature type="non-terminal residue" evidence="2">
    <location>
        <position position="72"/>
    </location>
</feature>
<dbReference type="EMBL" id="CAJOBG010102744">
    <property type="protein sequence ID" value="CAF4709978.1"/>
    <property type="molecule type" value="Genomic_DNA"/>
</dbReference>
<feature type="region of interest" description="Disordered" evidence="1">
    <location>
        <begin position="1"/>
        <end position="72"/>
    </location>
</feature>
<comment type="caution">
    <text evidence="2">The sequence shown here is derived from an EMBL/GenBank/DDBJ whole genome shotgun (WGS) entry which is preliminary data.</text>
</comment>
<name>A0A821J1C7_9BILA</name>
<proteinExistence type="predicted"/>
<accession>A0A821J1C7</accession>
<feature type="compositionally biased region" description="Polar residues" evidence="1">
    <location>
        <begin position="11"/>
        <end position="43"/>
    </location>
</feature>
<keyword evidence="3" id="KW-1185">Reference proteome</keyword>
<evidence type="ECO:0000313" key="3">
    <source>
        <dbReference type="Proteomes" id="UP000663866"/>
    </source>
</evidence>
<dbReference type="Proteomes" id="UP000663866">
    <property type="component" value="Unassembled WGS sequence"/>
</dbReference>
<evidence type="ECO:0000313" key="2">
    <source>
        <dbReference type="EMBL" id="CAF4709978.1"/>
    </source>
</evidence>
<evidence type="ECO:0000256" key="1">
    <source>
        <dbReference type="SAM" id="MobiDB-lite"/>
    </source>
</evidence>
<organism evidence="2 3">
    <name type="scientific">Rotaria magnacalcarata</name>
    <dbReference type="NCBI Taxonomy" id="392030"/>
    <lineage>
        <taxon>Eukaryota</taxon>
        <taxon>Metazoa</taxon>
        <taxon>Spiralia</taxon>
        <taxon>Gnathifera</taxon>
        <taxon>Rotifera</taxon>
        <taxon>Eurotatoria</taxon>
        <taxon>Bdelloidea</taxon>
        <taxon>Philodinida</taxon>
        <taxon>Philodinidae</taxon>
        <taxon>Rotaria</taxon>
    </lineage>
</organism>
<protein>
    <submittedName>
        <fullName evidence="2">Uncharacterized protein</fullName>
    </submittedName>
</protein>
<gene>
    <name evidence="2" type="ORF">OVN521_LOCUS48705</name>
</gene>
<sequence>MEQVLRVDPRSSVQTPSVPKLTSFSTRSFDNNVSRTTANTVHSSLRHPVSSPSLNSINQQQLPYTESIASGK</sequence>
<dbReference type="AlphaFoldDB" id="A0A821J1C7"/>
<feature type="compositionally biased region" description="Polar residues" evidence="1">
    <location>
        <begin position="50"/>
        <end position="72"/>
    </location>
</feature>